<proteinExistence type="predicted"/>
<name>A0AAX6HBX2_IRIPA</name>
<dbReference type="GO" id="GO:0006623">
    <property type="term" value="P:protein targeting to vacuole"/>
    <property type="evidence" value="ECO:0007669"/>
    <property type="project" value="TreeGrafter"/>
</dbReference>
<accession>A0AAX6HBX2</accession>
<dbReference type="PANTHER" id="PTHR16166">
    <property type="entry name" value="VACUOLAR PROTEIN SORTING-ASSOCIATED PROTEIN VPS13"/>
    <property type="match status" value="1"/>
</dbReference>
<dbReference type="AlphaFoldDB" id="A0AAX6HBX2"/>
<evidence type="ECO:0008006" key="3">
    <source>
        <dbReference type="Google" id="ProtNLM"/>
    </source>
</evidence>
<dbReference type="InterPro" id="IPR026847">
    <property type="entry name" value="VPS13"/>
</dbReference>
<evidence type="ECO:0000313" key="1">
    <source>
        <dbReference type="EMBL" id="KAJ6838506.1"/>
    </source>
</evidence>
<keyword evidence="2" id="KW-1185">Reference proteome</keyword>
<reference evidence="1" key="1">
    <citation type="journal article" date="2023" name="GigaByte">
        <title>Genome assembly of the bearded iris, Iris pallida Lam.</title>
        <authorList>
            <person name="Bruccoleri R.E."/>
            <person name="Oakeley E.J."/>
            <person name="Faust A.M.E."/>
            <person name="Altorfer M."/>
            <person name="Dessus-Babus S."/>
            <person name="Burckhardt D."/>
            <person name="Oertli M."/>
            <person name="Naumann U."/>
            <person name="Petersen F."/>
            <person name="Wong J."/>
        </authorList>
    </citation>
    <scope>NUCLEOTIDE SEQUENCE</scope>
    <source>
        <strain evidence="1">GSM-AAB239-AS_SAM_17_03QT</strain>
    </source>
</reference>
<gene>
    <name evidence="1" type="ORF">M6B38_320985</name>
</gene>
<comment type="caution">
    <text evidence="1">The sequence shown here is derived from an EMBL/GenBank/DDBJ whole genome shotgun (WGS) entry which is preliminary data.</text>
</comment>
<protein>
    <recommendedName>
        <fullName evidence="3">Vacuolar protein sorting-associated protein 13 DH-like domain-containing protein</fullName>
    </recommendedName>
</protein>
<dbReference type="GO" id="GO:0045053">
    <property type="term" value="P:protein retention in Golgi apparatus"/>
    <property type="evidence" value="ECO:0007669"/>
    <property type="project" value="TreeGrafter"/>
</dbReference>
<dbReference type="PANTHER" id="PTHR16166:SF130">
    <property type="entry name" value="PROTEIN SORTING-ASSOCIATED PROTEIN, PUTATIVE (DUF1162)-RELATED"/>
    <property type="match status" value="1"/>
</dbReference>
<dbReference type="EMBL" id="JANAVB010010646">
    <property type="protein sequence ID" value="KAJ6838506.1"/>
    <property type="molecule type" value="Genomic_DNA"/>
</dbReference>
<sequence>MIVELNGILLTHALVTFRELVIKCAQHYSWYVMRAIYIAKGSPLLPPAFASIFDDTASSSLDVFFDPSDGSVYLPGLTLGMFKFISKCIDSKGFSGTKRYFGDLGKTIKLAGSNAIFAAVTEISDSIVRGAETSGLNGMVTGFHQGILRLAMEPSFLGAAVLEGGPDRKIKLDHSPGVDELYIEGYLQAMLDVVYKQEYLRVRVIDNQVILKNLPPNSSVINEIMENVKSFLVSKALLKGDTSTASRPLRHLRTESEWKIGPTLLTLCEHLFVSFAIRMLRKHANKIPLGIIWQGKADRKNSGEASPGGSQQEPSRKWAVGRFVFSGMVAYLDGRLCRHIPNPIARRIVSGFLLSYLDDKNDK</sequence>
<dbReference type="Proteomes" id="UP001140949">
    <property type="component" value="Unassembled WGS sequence"/>
</dbReference>
<evidence type="ECO:0000313" key="2">
    <source>
        <dbReference type="Proteomes" id="UP001140949"/>
    </source>
</evidence>
<organism evidence="1 2">
    <name type="scientific">Iris pallida</name>
    <name type="common">Sweet iris</name>
    <dbReference type="NCBI Taxonomy" id="29817"/>
    <lineage>
        <taxon>Eukaryota</taxon>
        <taxon>Viridiplantae</taxon>
        <taxon>Streptophyta</taxon>
        <taxon>Embryophyta</taxon>
        <taxon>Tracheophyta</taxon>
        <taxon>Spermatophyta</taxon>
        <taxon>Magnoliopsida</taxon>
        <taxon>Liliopsida</taxon>
        <taxon>Asparagales</taxon>
        <taxon>Iridaceae</taxon>
        <taxon>Iridoideae</taxon>
        <taxon>Irideae</taxon>
        <taxon>Iris</taxon>
    </lineage>
</organism>
<reference evidence="1" key="2">
    <citation type="submission" date="2023-04" db="EMBL/GenBank/DDBJ databases">
        <authorList>
            <person name="Bruccoleri R.E."/>
            <person name="Oakeley E.J."/>
            <person name="Faust A.-M."/>
            <person name="Dessus-Babus S."/>
            <person name="Altorfer M."/>
            <person name="Burckhardt D."/>
            <person name="Oertli M."/>
            <person name="Naumann U."/>
            <person name="Petersen F."/>
            <person name="Wong J."/>
        </authorList>
    </citation>
    <scope>NUCLEOTIDE SEQUENCE</scope>
    <source>
        <strain evidence="1">GSM-AAB239-AS_SAM_17_03QT</strain>
        <tissue evidence="1">Leaf</tissue>
    </source>
</reference>